<sequence length="37" mass="4012">MEGVGCQCVPNDPSATRRNQISLSYCKRVFGPPDATL</sequence>
<accession>W9ZR13</accession>
<dbReference type="Proteomes" id="UP000030703">
    <property type="component" value="Unassembled WGS sequence"/>
</dbReference>
<dbReference type="HOGENOM" id="CLU_3351170_0_0_1"/>
<reference evidence="1" key="2">
    <citation type="submission" date="2014-02" db="EMBL/GenBank/DDBJ databases">
        <title>Annotation of the Genome Sequence of Fusarium oxysporum f. sp. melonis 26406.</title>
        <authorList>
            <consortium name="The Broad Institute Genomics Platform"/>
            <person name="Ma L.-J."/>
            <person name="Corby-Kistler H."/>
            <person name="Broz K."/>
            <person name="Gale L.R."/>
            <person name="Jonkers W."/>
            <person name="O'Donnell K."/>
            <person name="Ploetz R."/>
            <person name="Steinberg C."/>
            <person name="Schwartz D.C."/>
            <person name="VanEtten H."/>
            <person name="Zhou S."/>
            <person name="Young S.K."/>
            <person name="Zeng Q."/>
            <person name="Gargeya S."/>
            <person name="Fitzgerald M."/>
            <person name="Abouelleil A."/>
            <person name="Alvarado L."/>
            <person name="Chapman S.B."/>
            <person name="Gainer-Dewar J."/>
            <person name="Goldberg J."/>
            <person name="Griggs A."/>
            <person name="Gujja S."/>
            <person name="Hansen M."/>
            <person name="Howarth C."/>
            <person name="Imamovic A."/>
            <person name="Ireland A."/>
            <person name="Larimer J."/>
            <person name="McCowan C."/>
            <person name="Murphy C."/>
            <person name="Pearson M."/>
            <person name="Poon T.W."/>
            <person name="Priest M."/>
            <person name="Roberts A."/>
            <person name="Saif S."/>
            <person name="Shea T."/>
            <person name="Sykes S."/>
            <person name="Wortman J."/>
            <person name="Nusbaum C."/>
            <person name="Birren B."/>
        </authorList>
    </citation>
    <scope>NUCLEOTIDE SEQUENCE</scope>
    <source>
        <strain evidence="1">26406</strain>
    </source>
</reference>
<dbReference type="VEuPathDB" id="FungiDB:FOMG_19696"/>
<dbReference type="AlphaFoldDB" id="W9ZR13"/>
<reference evidence="1" key="1">
    <citation type="submission" date="2012-04" db="EMBL/GenBank/DDBJ databases">
        <title>The Genome Sequence of Fusarium oxysporum melonis.</title>
        <authorList>
            <consortium name="The Broad Institute Genome Sequencing Platform"/>
            <person name="Ma L.-J."/>
            <person name="Gale L.R."/>
            <person name="Schwartz D.C."/>
            <person name="Zhou S."/>
            <person name="Corby-Kistler H."/>
            <person name="Young S.K."/>
            <person name="Zeng Q."/>
            <person name="Gargeya S."/>
            <person name="Fitzgerald M."/>
            <person name="Haas B."/>
            <person name="Abouelleil A."/>
            <person name="Alvarado L."/>
            <person name="Arachchi H.M."/>
            <person name="Berlin A."/>
            <person name="Brown A."/>
            <person name="Chapman S.B."/>
            <person name="Chen Z."/>
            <person name="Dunbar C."/>
            <person name="Freedman E."/>
            <person name="Gearin G."/>
            <person name="Goldberg J."/>
            <person name="Griggs A."/>
            <person name="Gujja S."/>
            <person name="Heiman D."/>
            <person name="Howarth C."/>
            <person name="Larson L."/>
            <person name="Lui A."/>
            <person name="MacDonald P.J.P."/>
            <person name="Montmayeur A."/>
            <person name="Murphy C."/>
            <person name="Neiman D."/>
            <person name="Pearson M."/>
            <person name="Priest M."/>
            <person name="Roberts A."/>
            <person name="Saif S."/>
            <person name="Shea T."/>
            <person name="Shenoy N."/>
            <person name="Sisk P."/>
            <person name="Stolte C."/>
            <person name="Sykes S."/>
            <person name="Wortman J."/>
            <person name="Nusbaum C."/>
            <person name="Birren B."/>
        </authorList>
    </citation>
    <scope>NUCLEOTIDE SEQUENCE</scope>
    <source>
        <strain evidence="1">26406</strain>
    </source>
</reference>
<name>W9ZR13_FUSOX</name>
<proteinExistence type="predicted"/>
<gene>
    <name evidence="1" type="ORF">FOMG_19696</name>
</gene>
<evidence type="ECO:0000313" key="1">
    <source>
        <dbReference type="EMBL" id="EXK23541.1"/>
    </source>
</evidence>
<organism evidence="1">
    <name type="scientific">Fusarium oxysporum f. sp. melonis 26406</name>
    <dbReference type="NCBI Taxonomy" id="1089452"/>
    <lineage>
        <taxon>Eukaryota</taxon>
        <taxon>Fungi</taxon>
        <taxon>Dikarya</taxon>
        <taxon>Ascomycota</taxon>
        <taxon>Pezizomycotina</taxon>
        <taxon>Sordariomycetes</taxon>
        <taxon>Hypocreomycetidae</taxon>
        <taxon>Hypocreales</taxon>
        <taxon>Nectriaceae</taxon>
        <taxon>Fusarium</taxon>
        <taxon>Fusarium oxysporum species complex</taxon>
    </lineage>
</organism>
<dbReference type="EMBL" id="KI980773">
    <property type="protein sequence ID" value="EXK23541.1"/>
    <property type="molecule type" value="Genomic_DNA"/>
</dbReference>
<protein>
    <submittedName>
        <fullName evidence="1">Uncharacterized protein</fullName>
    </submittedName>
</protein>